<sequence>MPFVRRPFSTYFSHNVGARFLTVYVFVDAGHRRGDTPRIRYERARQYLRDGRFFRVSSGPNAHSSREISVEVRVIEGAVDFRGAARQLAINELTYIIEDIDSGRRHA</sequence>
<gene>
    <name evidence="1" type="ORF">FE257_013042</name>
</gene>
<dbReference type="EMBL" id="VCAU01000098">
    <property type="protein sequence ID" value="KAF9885325.1"/>
    <property type="molecule type" value="Genomic_DNA"/>
</dbReference>
<proteinExistence type="predicted"/>
<dbReference type="Proteomes" id="UP001194746">
    <property type="component" value="Unassembled WGS sequence"/>
</dbReference>
<dbReference type="AlphaFoldDB" id="A0AAD4GQC6"/>
<organism evidence="1 2">
    <name type="scientific">Aspergillus nanangensis</name>
    <dbReference type="NCBI Taxonomy" id="2582783"/>
    <lineage>
        <taxon>Eukaryota</taxon>
        <taxon>Fungi</taxon>
        <taxon>Dikarya</taxon>
        <taxon>Ascomycota</taxon>
        <taxon>Pezizomycotina</taxon>
        <taxon>Eurotiomycetes</taxon>
        <taxon>Eurotiomycetidae</taxon>
        <taxon>Eurotiales</taxon>
        <taxon>Aspergillaceae</taxon>
        <taxon>Aspergillus</taxon>
        <taxon>Aspergillus subgen. Circumdati</taxon>
    </lineage>
</organism>
<accession>A0AAD4GQC6</accession>
<reference evidence="1" key="2">
    <citation type="submission" date="2020-02" db="EMBL/GenBank/DDBJ databases">
        <authorList>
            <person name="Gilchrist C.L.M."/>
            <person name="Chooi Y.-H."/>
        </authorList>
    </citation>
    <scope>NUCLEOTIDE SEQUENCE</scope>
    <source>
        <strain evidence="1">MST-FP2251</strain>
    </source>
</reference>
<comment type="caution">
    <text evidence="1">The sequence shown here is derived from an EMBL/GenBank/DDBJ whole genome shotgun (WGS) entry which is preliminary data.</text>
</comment>
<reference evidence="1" key="1">
    <citation type="journal article" date="2019" name="Beilstein J. Org. Chem.">
        <title>Nanangenines: drimane sesquiterpenoids as the dominant metabolite cohort of a novel Australian fungus, Aspergillus nanangensis.</title>
        <authorList>
            <person name="Lacey H.J."/>
            <person name="Gilchrist C.L.M."/>
            <person name="Crombie A."/>
            <person name="Kalaitzis J.A."/>
            <person name="Vuong D."/>
            <person name="Rutledge P.J."/>
            <person name="Turner P."/>
            <person name="Pitt J.I."/>
            <person name="Lacey E."/>
            <person name="Chooi Y.H."/>
            <person name="Piggott A.M."/>
        </authorList>
    </citation>
    <scope>NUCLEOTIDE SEQUENCE</scope>
    <source>
        <strain evidence="1">MST-FP2251</strain>
    </source>
</reference>
<keyword evidence="2" id="KW-1185">Reference proteome</keyword>
<evidence type="ECO:0000313" key="2">
    <source>
        <dbReference type="Proteomes" id="UP001194746"/>
    </source>
</evidence>
<evidence type="ECO:0000313" key="1">
    <source>
        <dbReference type="EMBL" id="KAF9885325.1"/>
    </source>
</evidence>
<protein>
    <submittedName>
        <fullName evidence="1">Uncharacterized protein</fullName>
    </submittedName>
</protein>
<name>A0AAD4GQC6_ASPNN</name>